<reference evidence="1 2" key="1">
    <citation type="submission" date="2013-07" db="EMBL/GenBank/DDBJ databases">
        <title>Thalassospira permensis NBRC 106175 Genome Sequencing.</title>
        <authorList>
            <person name="Lai Q."/>
            <person name="Shao Z."/>
        </authorList>
    </citation>
    <scope>NUCLEOTIDE SEQUENCE [LARGE SCALE GENOMIC DNA]</scope>
    <source>
        <strain evidence="1 2">NBRC 106175</strain>
    </source>
</reference>
<dbReference type="EMBL" id="AUNC01000013">
    <property type="protein sequence ID" value="KEO57321.1"/>
    <property type="molecule type" value="Genomic_DNA"/>
</dbReference>
<protein>
    <submittedName>
        <fullName evidence="1">Uncharacterized protein</fullName>
    </submittedName>
</protein>
<accession>A0ABR4TPC6</accession>
<comment type="caution">
    <text evidence="1">The sequence shown here is derived from an EMBL/GenBank/DDBJ whole genome shotgun (WGS) entry which is preliminary data.</text>
</comment>
<evidence type="ECO:0000313" key="2">
    <source>
        <dbReference type="Proteomes" id="UP000027463"/>
    </source>
</evidence>
<organism evidence="1 2">
    <name type="scientific">Thalassospira permensis NBRC 106175</name>
    <dbReference type="NCBI Taxonomy" id="1353532"/>
    <lineage>
        <taxon>Bacteria</taxon>
        <taxon>Pseudomonadati</taxon>
        <taxon>Pseudomonadota</taxon>
        <taxon>Alphaproteobacteria</taxon>
        <taxon>Rhodospirillales</taxon>
        <taxon>Thalassospiraceae</taxon>
        <taxon>Thalassospira</taxon>
    </lineage>
</organism>
<evidence type="ECO:0000313" key="1">
    <source>
        <dbReference type="EMBL" id="KEO57321.1"/>
    </source>
</evidence>
<gene>
    <name evidence="1" type="ORF">SMB34_16205</name>
</gene>
<name>A0ABR4TPC6_9PROT</name>
<proteinExistence type="predicted"/>
<dbReference type="Proteomes" id="UP000027463">
    <property type="component" value="Unassembled WGS sequence"/>
</dbReference>
<sequence>MACFPVVVLSFLPERVVAKHKKAGPNERTGFDAKRDCA</sequence>
<keyword evidence="2" id="KW-1185">Reference proteome</keyword>